<feature type="region of interest" description="Disordered" evidence="1">
    <location>
        <begin position="62"/>
        <end position="85"/>
    </location>
</feature>
<evidence type="ECO:0000313" key="3">
    <source>
        <dbReference type="Proteomes" id="UP000186817"/>
    </source>
</evidence>
<dbReference type="EMBL" id="LSRX01000576">
    <property type="protein sequence ID" value="OLP93576.1"/>
    <property type="molecule type" value="Genomic_DNA"/>
</dbReference>
<sequence>MATSVIIRDLGGYAAPPAPLAQRESNSFGSSGEYYMVMSSGEQEQICAAVKAPTLEEKLASYQARKERKKQQRQQKTSYASEKRRMFNREMEKTYTEQQAMEELFANPPYKDTPWGPAVERYLSSNSESSMCSQSSVNSVVHEQVAVEAYSGCKLDAEKCDSCSCEEPLRRVWSLHETSPQKLGDQCQRLLISL</sequence>
<name>A0A1Q9DED7_SYMMI</name>
<evidence type="ECO:0000313" key="2">
    <source>
        <dbReference type="EMBL" id="OLP93576.1"/>
    </source>
</evidence>
<accession>A0A1Q9DED7</accession>
<evidence type="ECO:0000256" key="1">
    <source>
        <dbReference type="SAM" id="MobiDB-lite"/>
    </source>
</evidence>
<dbReference type="OrthoDB" id="10454131at2759"/>
<dbReference type="AlphaFoldDB" id="A0A1Q9DED7"/>
<reference evidence="2 3" key="1">
    <citation type="submission" date="2016-02" db="EMBL/GenBank/DDBJ databases">
        <title>Genome analysis of coral dinoflagellate symbionts highlights evolutionary adaptations to a symbiotic lifestyle.</title>
        <authorList>
            <person name="Aranda M."/>
            <person name="Li Y."/>
            <person name="Liew Y.J."/>
            <person name="Baumgarten S."/>
            <person name="Simakov O."/>
            <person name="Wilson M."/>
            <person name="Piel J."/>
            <person name="Ashoor H."/>
            <person name="Bougouffa S."/>
            <person name="Bajic V.B."/>
            <person name="Ryu T."/>
            <person name="Ravasi T."/>
            <person name="Bayer T."/>
            <person name="Micklem G."/>
            <person name="Kim H."/>
            <person name="Bhak J."/>
            <person name="Lajeunesse T.C."/>
            <person name="Voolstra C.R."/>
        </authorList>
    </citation>
    <scope>NUCLEOTIDE SEQUENCE [LARGE SCALE GENOMIC DNA]</scope>
    <source>
        <strain evidence="2 3">CCMP2467</strain>
    </source>
</reference>
<gene>
    <name evidence="2" type="ORF">AK812_SmicGene24529</name>
</gene>
<keyword evidence="3" id="KW-1185">Reference proteome</keyword>
<dbReference type="Proteomes" id="UP000186817">
    <property type="component" value="Unassembled WGS sequence"/>
</dbReference>
<protein>
    <submittedName>
        <fullName evidence="2">Uncharacterized protein</fullName>
    </submittedName>
</protein>
<organism evidence="2 3">
    <name type="scientific">Symbiodinium microadriaticum</name>
    <name type="common">Dinoflagellate</name>
    <name type="synonym">Zooxanthella microadriatica</name>
    <dbReference type="NCBI Taxonomy" id="2951"/>
    <lineage>
        <taxon>Eukaryota</taxon>
        <taxon>Sar</taxon>
        <taxon>Alveolata</taxon>
        <taxon>Dinophyceae</taxon>
        <taxon>Suessiales</taxon>
        <taxon>Symbiodiniaceae</taxon>
        <taxon>Symbiodinium</taxon>
    </lineage>
</organism>
<proteinExistence type="predicted"/>
<comment type="caution">
    <text evidence="2">The sequence shown here is derived from an EMBL/GenBank/DDBJ whole genome shotgun (WGS) entry which is preliminary data.</text>
</comment>